<dbReference type="EMBL" id="JACGWJ010000007">
    <property type="protein sequence ID" value="KAL0408424.1"/>
    <property type="molecule type" value="Genomic_DNA"/>
</dbReference>
<comment type="caution">
    <text evidence="1">The sequence shown here is derived from an EMBL/GenBank/DDBJ whole genome shotgun (WGS) entry which is preliminary data.</text>
</comment>
<proteinExistence type="predicted"/>
<evidence type="ECO:0000313" key="1">
    <source>
        <dbReference type="EMBL" id="KAL0408424.1"/>
    </source>
</evidence>
<accession>A0AAW2TVD3</accession>
<sequence length="208" mass="24054">MEKTFDGLIEHAKHDQFHYGRENRHAISCSLRDSNKQHSDWQLMTGPKNVSPCFTKGLRRLAPLFAEMTSCGTRHCASLQPKKNLCCYLLSYDYQQCLKGRCPWDKQDTTTLRHGLRRSTRPSSTCCITKRARATVSDESRPNEVALEFAVGAVNVFAGRDWDMDFYENKLRYLRLCYEAFQRILDDGHSHGRLIRTVCLVQNSTRKD</sequence>
<dbReference type="AlphaFoldDB" id="A0AAW2TVD3"/>
<reference evidence="1" key="1">
    <citation type="submission" date="2020-06" db="EMBL/GenBank/DDBJ databases">
        <authorList>
            <person name="Li T."/>
            <person name="Hu X."/>
            <person name="Zhang T."/>
            <person name="Song X."/>
            <person name="Zhang H."/>
            <person name="Dai N."/>
            <person name="Sheng W."/>
            <person name="Hou X."/>
            <person name="Wei L."/>
        </authorList>
    </citation>
    <scope>NUCLEOTIDE SEQUENCE</scope>
    <source>
        <strain evidence="1">G02</strain>
        <tissue evidence="1">Leaf</tissue>
    </source>
</reference>
<protein>
    <submittedName>
        <fullName evidence="1">Uncharacterized protein</fullName>
    </submittedName>
</protein>
<gene>
    <name evidence="1" type="ORF">Sradi_1776800</name>
</gene>
<name>A0AAW2TVD3_SESRA</name>
<organism evidence="1">
    <name type="scientific">Sesamum radiatum</name>
    <name type="common">Black benniseed</name>
    <dbReference type="NCBI Taxonomy" id="300843"/>
    <lineage>
        <taxon>Eukaryota</taxon>
        <taxon>Viridiplantae</taxon>
        <taxon>Streptophyta</taxon>
        <taxon>Embryophyta</taxon>
        <taxon>Tracheophyta</taxon>
        <taxon>Spermatophyta</taxon>
        <taxon>Magnoliopsida</taxon>
        <taxon>eudicotyledons</taxon>
        <taxon>Gunneridae</taxon>
        <taxon>Pentapetalae</taxon>
        <taxon>asterids</taxon>
        <taxon>lamiids</taxon>
        <taxon>Lamiales</taxon>
        <taxon>Pedaliaceae</taxon>
        <taxon>Sesamum</taxon>
    </lineage>
</organism>
<reference evidence="1" key="2">
    <citation type="journal article" date="2024" name="Plant">
        <title>Genomic evolution and insights into agronomic trait innovations of Sesamum species.</title>
        <authorList>
            <person name="Miao H."/>
            <person name="Wang L."/>
            <person name="Qu L."/>
            <person name="Liu H."/>
            <person name="Sun Y."/>
            <person name="Le M."/>
            <person name="Wang Q."/>
            <person name="Wei S."/>
            <person name="Zheng Y."/>
            <person name="Lin W."/>
            <person name="Duan Y."/>
            <person name="Cao H."/>
            <person name="Xiong S."/>
            <person name="Wang X."/>
            <person name="Wei L."/>
            <person name="Li C."/>
            <person name="Ma Q."/>
            <person name="Ju M."/>
            <person name="Zhao R."/>
            <person name="Li G."/>
            <person name="Mu C."/>
            <person name="Tian Q."/>
            <person name="Mei H."/>
            <person name="Zhang T."/>
            <person name="Gao T."/>
            <person name="Zhang H."/>
        </authorList>
    </citation>
    <scope>NUCLEOTIDE SEQUENCE</scope>
    <source>
        <strain evidence="1">G02</strain>
    </source>
</reference>